<dbReference type="EMBL" id="BSYR01000061">
    <property type="protein sequence ID" value="GMJ11781.1"/>
    <property type="molecule type" value="Genomic_DNA"/>
</dbReference>
<dbReference type="InterPro" id="IPR010561">
    <property type="entry name" value="LIN-9/ALY1"/>
</dbReference>
<comment type="caution">
    <text evidence="1">The sequence shown here is derived from an EMBL/GenBank/DDBJ whole genome shotgun (WGS) entry which is preliminary data.</text>
</comment>
<evidence type="ECO:0000313" key="1">
    <source>
        <dbReference type="EMBL" id="GMJ11781.1"/>
    </source>
</evidence>
<protein>
    <submittedName>
        <fullName evidence="1">Uncharacterized protein</fullName>
    </submittedName>
</protein>
<dbReference type="GO" id="GO:0017053">
    <property type="term" value="C:transcription repressor complex"/>
    <property type="evidence" value="ECO:0007669"/>
    <property type="project" value="InterPro"/>
</dbReference>
<sequence>MYLFSDWGLPRNSEQVPSELITSCLATLLMRQTCRERQYPLADVAQIIDSAVTSLHPWSYDIQTCRERQYPLTSYSGAKYPILAIAASSTCDCPRGIDMQSPKLVSLGTLL</sequence>
<dbReference type="GO" id="GO:0006357">
    <property type="term" value="P:regulation of transcription by RNA polymerase II"/>
    <property type="evidence" value="ECO:0007669"/>
    <property type="project" value="TreeGrafter"/>
</dbReference>
<organism evidence="1 2">
    <name type="scientific">Hibiscus trionum</name>
    <name type="common">Flower of an hour</name>
    <dbReference type="NCBI Taxonomy" id="183268"/>
    <lineage>
        <taxon>Eukaryota</taxon>
        <taxon>Viridiplantae</taxon>
        <taxon>Streptophyta</taxon>
        <taxon>Embryophyta</taxon>
        <taxon>Tracheophyta</taxon>
        <taxon>Spermatophyta</taxon>
        <taxon>Magnoliopsida</taxon>
        <taxon>eudicotyledons</taxon>
        <taxon>Gunneridae</taxon>
        <taxon>Pentapetalae</taxon>
        <taxon>rosids</taxon>
        <taxon>malvids</taxon>
        <taxon>Malvales</taxon>
        <taxon>Malvaceae</taxon>
        <taxon>Malvoideae</taxon>
        <taxon>Hibiscus</taxon>
    </lineage>
</organism>
<dbReference type="PANTHER" id="PTHR21689">
    <property type="entry name" value="LIN-9"/>
    <property type="match status" value="1"/>
</dbReference>
<dbReference type="GO" id="GO:0051726">
    <property type="term" value="P:regulation of cell cycle"/>
    <property type="evidence" value="ECO:0007669"/>
    <property type="project" value="TreeGrafter"/>
</dbReference>
<evidence type="ECO:0000313" key="2">
    <source>
        <dbReference type="Proteomes" id="UP001165190"/>
    </source>
</evidence>
<dbReference type="AlphaFoldDB" id="A0A9W7JAJ4"/>
<gene>
    <name evidence="1" type="ORF">HRI_004847300</name>
</gene>
<proteinExistence type="predicted"/>
<accession>A0A9W7JAJ4</accession>
<dbReference type="PANTHER" id="PTHR21689:SF5">
    <property type="entry name" value="PROTEIN ALWAYS EARLY 1-RELATED"/>
    <property type="match status" value="1"/>
</dbReference>
<dbReference type="OrthoDB" id="1706367at2759"/>
<dbReference type="Proteomes" id="UP001165190">
    <property type="component" value="Unassembled WGS sequence"/>
</dbReference>
<dbReference type="GO" id="GO:0006351">
    <property type="term" value="P:DNA-templated transcription"/>
    <property type="evidence" value="ECO:0007669"/>
    <property type="project" value="InterPro"/>
</dbReference>
<dbReference type="GO" id="GO:0005654">
    <property type="term" value="C:nucleoplasm"/>
    <property type="evidence" value="ECO:0007669"/>
    <property type="project" value="TreeGrafter"/>
</dbReference>
<reference evidence="1" key="1">
    <citation type="submission" date="2023-05" db="EMBL/GenBank/DDBJ databases">
        <title>Genome and transcriptome analyses reveal genes involved in the formation of fine ridges on petal epidermal cells in Hibiscus trionum.</title>
        <authorList>
            <person name="Koshimizu S."/>
            <person name="Masuda S."/>
            <person name="Ishii T."/>
            <person name="Shirasu K."/>
            <person name="Hoshino A."/>
            <person name="Arita M."/>
        </authorList>
    </citation>
    <scope>NUCLEOTIDE SEQUENCE</scope>
    <source>
        <strain evidence="1">Hamamatsu line</strain>
    </source>
</reference>
<dbReference type="GO" id="GO:0003677">
    <property type="term" value="F:DNA binding"/>
    <property type="evidence" value="ECO:0007669"/>
    <property type="project" value="TreeGrafter"/>
</dbReference>
<name>A0A9W7JAJ4_HIBTR</name>
<keyword evidence="2" id="KW-1185">Reference proteome</keyword>